<evidence type="ECO:0000313" key="3">
    <source>
        <dbReference type="Proteomes" id="UP001304534"/>
    </source>
</evidence>
<evidence type="ECO:0000313" key="2">
    <source>
        <dbReference type="EMBL" id="WOB27057.1"/>
    </source>
</evidence>
<keyword evidence="1" id="KW-0732">Signal</keyword>
<feature type="chain" id="PRO_5047117029" evidence="1">
    <location>
        <begin position="25"/>
        <end position="97"/>
    </location>
</feature>
<name>A0ABZ0DB59_9XANT</name>
<gene>
    <name evidence="2" type="ORF">NYR99_03495</name>
</gene>
<dbReference type="Proteomes" id="UP001304534">
    <property type="component" value="Chromosome"/>
</dbReference>
<proteinExistence type="predicted"/>
<organism evidence="2 3">
    <name type="scientific">Xanthomonas dyei</name>
    <dbReference type="NCBI Taxonomy" id="743699"/>
    <lineage>
        <taxon>Bacteria</taxon>
        <taxon>Pseudomonadati</taxon>
        <taxon>Pseudomonadota</taxon>
        <taxon>Gammaproteobacteria</taxon>
        <taxon>Lysobacterales</taxon>
        <taxon>Lysobacteraceae</taxon>
        <taxon>Xanthomonas</taxon>
    </lineage>
</organism>
<dbReference type="GeneID" id="95582905"/>
<sequence length="97" mass="10441">MKHRVLAGCKVPMSLRAIALLALAACSLMAAAPTLPGAGFEVERYHVQLRSDLSTTALSGTQRISLRSTSDQLTQLTLMPPTSGTWRKCNSAYTFDS</sequence>
<dbReference type="RefSeq" id="WP_228325085.1">
    <property type="nucleotide sequence ID" value="NZ_CP103837.1"/>
</dbReference>
<protein>
    <submittedName>
        <fullName evidence="2">Uncharacterized protein</fullName>
    </submittedName>
</protein>
<feature type="signal peptide" evidence="1">
    <location>
        <begin position="1"/>
        <end position="24"/>
    </location>
</feature>
<reference evidence="2 3" key="1">
    <citation type="submission" date="2022-08" db="EMBL/GenBank/DDBJ databases">
        <title>Whole genome sequencing-based tracing of a 2022 introduction and outbreak of Xanthomonas hortorum pv. pelargonii.</title>
        <authorList>
            <person name="Iruegas-Bocardo F."/>
            <person name="Weisberg A.K."/>
            <person name="Riutta E.R."/>
            <person name="Kilday K."/>
            <person name="Bonkowski J.C."/>
            <person name="Creswell T."/>
            <person name="Daughtrey M.L."/>
            <person name="Rane K."/>
            <person name="Grunwald N.J."/>
            <person name="Chang J.H."/>
            <person name="Putnam M.L."/>
        </authorList>
    </citation>
    <scope>NUCLEOTIDE SEQUENCE [LARGE SCALE GENOMIC DNA]</scope>
    <source>
        <strain evidence="2 3">22-325</strain>
    </source>
</reference>
<dbReference type="EMBL" id="CP103840">
    <property type="protein sequence ID" value="WOB27057.1"/>
    <property type="molecule type" value="Genomic_DNA"/>
</dbReference>
<keyword evidence="3" id="KW-1185">Reference proteome</keyword>
<accession>A0ABZ0DB59</accession>
<evidence type="ECO:0000256" key="1">
    <source>
        <dbReference type="SAM" id="SignalP"/>
    </source>
</evidence>